<feature type="domain" description="N-acetyltransferase" evidence="5">
    <location>
        <begin position="3"/>
        <end position="160"/>
    </location>
</feature>
<dbReference type="PANTHER" id="PTHR43072:SF23">
    <property type="entry name" value="UPF0039 PROTEIN C11D3.02C"/>
    <property type="match status" value="1"/>
</dbReference>
<dbReference type="GO" id="GO:0016747">
    <property type="term" value="F:acyltransferase activity, transferring groups other than amino-acyl groups"/>
    <property type="evidence" value="ECO:0007669"/>
    <property type="project" value="InterPro"/>
</dbReference>
<keyword evidence="7" id="KW-1185">Reference proteome</keyword>
<dbReference type="KEGG" id="slz:B5P37_08240"/>
<name>A0AAC9WJH0_9STAP</name>
<accession>A0AAC9WJH0</accession>
<dbReference type="Proteomes" id="UP000242864">
    <property type="component" value="Chromosome"/>
</dbReference>
<reference evidence="6 7" key="1">
    <citation type="submission" date="2017-04" db="EMBL/GenBank/DDBJ databases">
        <authorList>
            <person name="Veseli I.A."/>
            <person name="Tang C."/>
            <person name="Pombert J.-F."/>
        </authorList>
    </citation>
    <scope>NUCLEOTIDE SEQUENCE [LARGE SCALE GENOMIC DNA]</scope>
    <source>
        <strain evidence="6 7">ATCC 700373</strain>
    </source>
</reference>
<dbReference type="InterPro" id="IPR016181">
    <property type="entry name" value="Acyl_CoA_acyltransferase"/>
</dbReference>
<evidence type="ECO:0000256" key="3">
    <source>
        <dbReference type="ARBA" id="ARBA00050603"/>
    </source>
</evidence>
<organism evidence="6 7">
    <name type="scientific">Staphylococcus lutrae</name>
    <dbReference type="NCBI Taxonomy" id="155085"/>
    <lineage>
        <taxon>Bacteria</taxon>
        <taxon>Bacillati</taxon>
        <taxon>Bacillota</taxon>
        <taxon>Bacilli</taxon>
        <taxon>Bacillales</taxon>
        <taxon>Staphylococcaceae</taxon>
        <taxon>Staphylococcus</taxon>
    </lineage>
</organism>
<dbReference type="RefSeq" id="WP_085237771.1">
    <property type="nucleotide sequence ID" value="NZ_CP020773.1"/>
</dbReference>
<evidence type="ECO:0000313" key="6">
    <source>
        <dbReference type="EMBL" id="ARJ51299.1"/>
    </source>
</evidence>
<evidence type="ECO:0000313" key="7">
    <source>
        <dbReference type="Proteomes" id="UP000242864"/>
    </source>
</evidence>
<dbReference type="EMBL" id="CP020773">
    <property type="protein sequence ID" value="ARJ51299.1"/>
    <property type="molecule type" value="Genomic_DNA"/>
</dbReference>
<comment type="catalytic activity">
    <reaction evidence="4">
        <text>L-methionine sulfone + acetyl-CoA = N-acetyl-L-methionine sulfone + CoA + H(+)</text>
        <dbReference type="Rhea" id="RHEA:47656"/>
        <dbReference type="ChEBI" id="CHEBI:15378"/>
        <dbReference type="ChEBI" id="CHEBI:57287"/>
        <dbReference type="ChEBI" id="CHEBI:57288"/>
        <dbReference type="ChEBI" id="CHEBI:87824"/>
        <dbReference type="ChEBI" id="CHEBI:87825"/>
    </reaction>
</comment>
<evidence type="ECO:0000256" key="4">
    <source>
        <dbReference type="ARBA" id="ARBA00051334"/>
    </source>
</evidence>
<dbReference type="FunFam" id="3.40.630.30:FF:000026">
    <property type="entry name" value="Phosphinothricin acetyltransferase"/>
    <property type="match status" value="1"/>
</dbReference>
<dbReference type="Gene3D" id="3.40.630.30">
    <property type="match status" value="1"/>
</dbReference>
<dbReference type="PROSITE" id="PS51186">
    <property type="entry name" value="GNAT"/>
    <property type="match status" value="1"/>
</dbReference>
<comment type="catalytic activity">
    <reaction evidence="3">
        <text>L-methionine sulfoximine + acetyl-CoA = N-acetyl-L-methionine sulfoximine + CoA + H(+)</text>
        <dbReference type="Rhea" id="RHEA:47660"/>
        <dbReference type="ChEBI" id="CHEBI:15378"/>
        <dbReference type="ChEBI" id="CHEBI:57287"/>
        <dbReference type="ChEBI" id="CHEBI:57288"/>
        <dbReference type="ChEBI" id="CHEBI:87826"/>
        <dbReference type="ChEBI" id="CHEBI:87827"/>
    </reaction>
</comment>
<evidence type="ECO:0000256" key="1">
    <source>
        <dbReference type="ARBA" id="ARBA00022679"/>
    </source>
</evidence>
<proteinExistence type="predicted"/>
<dbReference type="AlphaFoldDB" id="A0AAC9WJH0"/>
<keyword evidence="2" id="KW-0012">Acyltransferase</keyword>
<gene>
    <name evidence="6" type="ORF">B5P37_08240</name>
</gene>
<dbReference type="CDD" id="cd04301">
    <property type="entry name" value="NAT_SF"/>
    <property type="match status" value="1"/>
</dbReference>
<keyword evidence="1" id="KW-0808">Transferase</keyword>
<evidence type="ECO:0000259" key="5">
    <source>
        <dbReference type="PROSITE" id="PS51186"/>
    </source>
</evidence>
<dbReference type="SUPFAM" id="SSF55729">
    <property type="entry name" value="Acyl-CoA N-acyltransferases (Nat)"/>
    <property type="match status" value="1"/>
</dbReference>
<protein>
    <submittedName>
        <fullName evidence="6">N-acetyltransferase</fullName>
    </submittedName>
</protein>
<dbReference type="InterPro" id="IPR000182">
    <property type="entry name" value="GNAT_dom"/>
</dbReference>
<evidence type="ECO:0000256" key="2">
    <source>
        <dbReference type="ARBA" id="ARBA00023315"/>
    </source>
</evidence>
<dbReference type="Pfam" id="PF00583">
    <property type="entry name" value="Acetyltransf_1"/>
    <property type="match status" value="1"/>
</dbReference>
<sequence length="166" mass="19133">MHPQIREATLNDLDDMMAIYNHAIVNTTAVYTYEPTTLEERRCWFEQKQRAGYPIFVYEQAGRVVGFATYGMFRDWPAYQYTIEHAIYVSPTARRQGIARALLTVLTDTAIAQGYQTMIAGIDAENEGSLKLHEKLGFKAVGTLEKVGYKFDRWLDLTFYQKQLKS</sequence>
<dbReference type="PANTHER" id="PTHR43072">
    <property type="entry name" value="N-ACETYLTRANSFERASE"/>
    <property type="match status" value="1"/>
</dbReference>